<evidence type="ECO:0000313" key="1">
    <source>
        <dbReference type="EMBL" id="CAG8764678.1"/>
    </source>
</evidence>
<evidence type="ECO:0000313" key="2">
    <source>
        <dbReference type="Proteomes" id="UP000789759"/>
    </source>
</evidence>
<gene>
    <name evidence="1" type="ORF">CPELLU_LOCUS15516</name>
</gene>
<proteinExistence type="predicted"/>
<dbReference type="OrthoDB" id="2444469at2759"/>
<accession>A0A9N9NUA0</accession>
<comment type="caution">
    <text evidence="1">The sequence shown here is derived from an EMBL/GenBank/DDBJ whole genome shotgun (WGS) entry which is preliminary data.</text>
</comment>
<dbReference type="AlphaFoldDB" id="A0A9N9NUA0"/>
<organism evidence="1 2">
    <name type="scientific">Cetraspora pellucida</name>
    <dbReference type="NCBI Taxonomy" id="1433469"/>
    <lineage>
        <taxon>Eukaryota</taxon>
        <taxon>Fungi</taxon>
        <taxon>Fungi incertae sedis</taxon>
        <taxon>Mucoromycota</taxon>
        <taxon>Glomeromycotina</taxon>
        <taxon>Glomeromycetes</taxon>
        <taxon>Diversisporales</taxon>
        <taxon>Gigasporaceae</taxon>
        <taxon>Cetraspora</taxon>
    </lineage>
</organism>
<protein>
    <submittedName>
        <fullName evidence="1">19795_t:CDS:1</fullName>
    </submittedName>
</protein>
<keyword evidence="2" id="KW-1185">Reference proteome</keyword>
<sequence>MNINLIESGSNNVDNDEQMMDIEPINIERKNSNDFIGQDLFSAITKVLDKYLTEPIKNMIREEISQCLFVNANLIEPNYEELNQRFIENQNDACFMTLQAIIEEVGQEEHDTSMMVQRHSPRCVKSTREYTTVPTIKKAVYKRNLYGHVWKLAQTATLLAVEQDDNEITTFFKTILEENQMNICKKACN</sequence>
<name>A0A9N9NUA0_9GLOM</name>
<dbReference type="EMBL" id="CAJVQA010020621">
    <property type="protein sequence ID" value="CAG8764678.1"/>
    <property type="molecule type" value="Genomic_DNA"/>
</dbReference>
<dbReference type="Proteomes" id="UP000789759">
    <property type="component" value="Unassembled WGS sequence"/>
</dbReference>
<reference evidence="1" key="1">
    <citation type="submission" date="2021-06" db="EMBL/GenBank/DDBJ databases">
        <authorList>
            <person name="Kallberg Y."/>
            <person name="Tangrot J."/>
            <person name="Rosling A."/>
        </authorList>
    </citation>
    <scope>NUCLEOTIDE SEQUENCE</scope>
    <source>
        <strain evidence="1">FL966</strain>
    </source>
</reference>